<evidence type="ECO:0000313" key="10">
    <source>
        <dbReference type="Proteomes" id="UP000005522"/>
    </source>
</evidence>
<name>A0A059ZYI2_ACICK</name>
<comment type="function">
    <text evidence="6">Exhibits a very high intrinsic GTPase hydrolysis rate. Involved in the addition of a carboxymethylaminomethyl (cmnm) group at the wobble position (U34) of certain tRNAs, forming tRNA-cmnm(5)s(2)U34.</text>
</comment>
<feature type="binding site" evidence="6">
    <location>
        <position position="125"/>
    </location>
    <ligand>
        <name>(6S)-5-formyl-5,6,7,8-tetrahydrofolate</name>
        <dbReference type="ChEBI" id="CHEBI:57457"/>
    </ligand>
</feature>
<dbReference type="EC" id="3.6.-.-" evidence="6"/>
<dbReference type="Pfam" id="PF10396">
    <property type="entry name" value="TrmE_N"/>
    <property type="match status" value="1"/>
</dbReference>
<dbReference type="InterPro" id="IPR018948">
    <property type="entry name" value="GTP-bd_TrmE_N"/>
</dbReference>
<evidence type="ECO:0000259" key="8">
    <source>
        <dbReference type="PROSITE" id="PS51709"/>
    </source>
</evidence>
<comment type="subunit">
    <text evidence="6">Homodimer. Heterotetramer of two MnmE and two MnmG subunits.</text>
</comment>
<organism evidence="9 10">
    <name type="scientific">Acidithiobacillus caldus (strain ATCC 51756 / DSM 8584 / KU)</name>
    <dbReference type="NCBI Taxonomy" id="637389"/>
    <lineage>
        <taxon>Bacteria</taxon>
        <taxon>Pseudomonadati</taxon>
        <taxon>Pseudomonadota</taxon>
        <taxon>Acidithiobacillia</taxon>
        <taxon>Acidithiobacillales</taxon>
        <taxon>Acidithiobacillaceae</taxon>
        <taxon>Acidithiobacillus</taxon>
    </lineage>
</organism>
<dbReference type="InterPro" id="IPR027266">
    <property type="entry name" value="TrmE/GcvT-like"/>
</dbReference>
<dbReference type="Gene3D" id="3.40.50.300">
    <property type="entry name" value="P-loop containing nucleotide triphosphate hydrolases"/>
    <property type="match status" value="1"/>
</dbReference>
<dbReference type="EMBL" id="CP005986">
    <property type="protein sequence ID" value="AIA56518.1"/>
    <property type="molecule type" value="Genomic_DNA"/>
</dbReference>
<dbReference type="GO" id="GO:0005829">
    <property type="term" value="C:cytosol"/>
    <property type="evidence" value="ECO:0007669"/>
    <property type="project" value="TreeGrafter"/>
</dbReference>
<dbReference type="CDD" id="cd14858">
    <property type="entry name" value="TrmE_N"/>
    <property type="match status" value="1"/>
</dbReference>
<feature type="binding site" evidence="6">
    <location>
        <position position="256"/>
    </location>
    <ligand>
        <name>Mg(2+)</name>
        <dbReference type="ChEBI" id="CHEBI:18420"/>
    </ligand>
</feature>
<dbReference type="HAMAP" id="MF_00379">
    <property type="entry name" value="GTPase_MnmE"/>
    <property type="match status" value="1"/>
</dbReference>
<feature type="binding site" evidence="6">
    <location>
        <position position="449"/>
    </location>
    <ligand>
        <name>(6S)-5-formyl-5,6,7,8-tetrahydrofolate</name>
        <dbReference type="ChEBI" id="CHEBI:57457"/>
    </ligand>
</feature>
<dbReference type="RefSeq" id="WP_004869458.1">
    <property type="nucleotide sequence ID" value="NZ_CP005986.1"/>
</dbReference>
<dbReference type="KEGG" id="acz:Acaty_c2680"/>
<dbReference type="Gene3D" id="1.20.120.430">
    <property type="entry name" value="tRNA modification GTPase MnmE domain 2"/>
    <property type="match status" value="1"/>
</dbReference>
<keyword evidence="3 6" id="KW-0547">Nucleotide-binding</keyword>
<comment type="caution">
    <text evidence="6">Lacks conserved residue(s) required for the propagation of feature annotation.</text>
</comment>
<dbReference type="Pfam" id="PF01926">
    <property type="entry name" value="MMR_HSR1"/>
    <property type="match status" value="1"/>
</dbReference>
<feature type="binding site" evidence="6">
    <location>
        <begin position="250"/>
        <end position="256"/>
    </location>
    <ligand>
        <name>GTP</name>
        <dbReference type="ChEBI" id="CHEBI:37565"/>
    </ligand>
</feature>
<keyword evidence="6" id="KW-0378">Hydrolase</keyword>
<dbReference type="GO" id="GO:0046872">
    <property type="term" value="F:metal ion binding"/>
    <property type="evidence" value="ECO:0007669"/>
    <property type="project" value="UniProtKB-KW"/>
</dbReference>
<dbReference type="PROSITE" id="PS51709">
    <property type="entry name" value="G_TRME"/>
    <property type="match status" value="1"/>
</dbReference>
<dbReference type="PRINTS" id="PR00326">
    <property type="entry name" value="GTP1OBG"/>
</dbReference>
<feature type="domain" description="TrmE-type G" evidence="8">
    <location>
        <begin position="221"/>
        <end position="375"/>
    </location>
</feature>
<dbReference type="InterPro" id="IPR027368">
    <property type="entry name" value="MnmE_dom2"/>
</dbReference>
<feature type="binding site" evidence="6">
    <location>
        <position position="250"/>
    </location>
    <ligand>
        <name>K(+)</name>
        <dbReference type="ChEBI" id="CHEBI:29103"/>
    </ligand>
</feature>
<reference evidence="9 10" key="1">
    <citation type="journal article" date="2009" name="J. Bacteriol.">
        <title>Draft genome sequence of the extremely acidophilic bacterium Acidithiobacillus caldus ATCC 51756 reveals metabolic versatility in the genus Acidithiobacillus.</title>
        <authorList>
            <person name="Valdes J."/>
            <person name="Quatrini R."/>
            <person name="Hallberg K."/>
            <person name="Dopson M."/>
            <person name="Valenzuela P.D."/>
            <person name="Holmes D.S."/>
        </authorList>
    </citation>
    <scope>NUCLEOTIDE SEQUENCE [LARGE SCALE GENOMIC DNA]</scope>
    <source>
        <strain evidence="10">ATCC 51756 / DSM 8584 / KU</strain>
    </source>
</reference>
<keyword evidence="2 6" id="KW-0819">tRNA processing</keyword>
<dbReference type="InterPro" id="IPR006073">
    <property type="entry name" value="GTP-bd"/>
</dbReference>
<feature type="binding site" evidence="6">
    <location>
        <begin position="275"/>
        <end position="278"/>
    </location>
    <ligand>
        <name>GTP</name>
        <dbReference type="ChEBI" id="CHEBI:37565"/>
    </ligand>
</feature>
<evidence type="ECO:0000256" key="1">
    <source>
        <dbReference type="ARBA" id="ARBA00011043"/>
    </source>
</evidence>
<feature type="binding site" evidence="6">
    <location>
        <position position="255"/>
    </location>
    <ligand>
        <name>K(+)</name>
        <dbReference type="ChEBI" id="CHEBI:29103"/>
    </ligand>
</feature>
<dbReference type="InterPro" id="IPR005225">
    <property type="entry name" value="Small_GTP-bd"/>
</dbReference>
<dbReference type="PANTHER" id="PTHR42714">
    <property type="entry name" value="TRNA MODIFICATION GTPASE GTPBP3"/>
    <property type="match status" value="1"/>
</dbReference>
<dbReference type="NCBIfam" id="TIGR00231">
    <property type="entry name" value="small_GTP"/>
    <property type="match status" value="1"/>
</dbReference>
<sequence length="449" mass="48087">MALDYRLGDTIVAPATAMGEAGVGILRLSGPRALAIARALCRRQRPWEPRRAYLQRFYDDRGGALDQGIVLYFPAPNSFTGEDVVELQGHGSPLVLQLLQQSARRLGARDARPGEFSERAFLNGRMDLAQAEGLADLIHAQSESQARAALASLEGRFSEKINELREAILQVLALCEAGLDFSEEDLGSAHRDALEQALKTSQRRLESLLQQARQGARLARGARVALIGRPNVGKSSLLNALAGRESAIVTAIAGTTRDLVREELQIGGLTVELVDTAGLQDSADPVEREGIRRSRATVASSQWVLLVADAAAGWKSDDARILAELDSQRLTIVWNKGDLVAKAPVLPEPRPQLVVSARTGAGLDALRMELQRSLGAVEAAPFSARNRHVHALEECGNALTEAATALSMGNEELLAECLRAAGASLATVTGAMDVEEILGAIFSQFCIGK</sequence>
<dbReference type="HOGENOM" id="CLU_019624_4_1_6"/>
<comment type="cofactor">
    <cofactor evidence="6">
        <name>K(+)</name>
        <dbReference type="ChEBI" id="CHEBI:29103"/>
    </cofactor>
    <text evidence="6">Binds 1 potassium ion per subunit.</text>
</comment>
<gene>
    <name evidence="6" type="primary">mnmE</name>
    <name evidence="6" type="synonym">trmE</name>
    <name evidence="9" type="ORF">Acaty_c2680</name>
</gene>
<dbReference type="Pfam" id="PF12631">
    <property type="entry name" value="MnmE_helical"/>
    <property type="match status" value="1"/>
</dbReference>
<evidence type="ECO:0000256" key="7">
    <source>
        <dbReference type="RuleBase" id="RU003313"/>
    </source>
</evidence>
<keyword evidence="5 6" id="KW-0342">GTP-binding</keyword>
<dbReference type="InterPro" id="IPR025867">
    <property type="entry name" value="MnmE_helical"/>
</dbReference>
<dbReference type="GO" id="GO:0030488">
    <property type="term" value="P:tRNA methylation"/>
    <property type="evidence" value="ECO:0007669"/>
    <property type="project" value="TreeGrafter"/>
</dbReference>
<dbReference type="Proteomes" id="UP000005522">
    <property type="component" value="Chromosome"/>
</dbReference>
<evidence type="ECO:0000256" key="6">
    <source>
        <dbReference type="HAMAP-Rule" id="MF_00379"/>
    </source>
</evidence>
<dbReference type="Gene3D" id="3.30.1360.120">
    <property type="entry name" value="Probable tRNA modification gtpase trme, domain 1"/>
    <property type="match status" value="1"/>
</dbReference>
<feature type="binding site" evidence="6">
    <location>
        <begin position="231"/>
        <end position="236"/>
    </location>
    <ligand>
        <name>GTP</name>
        <dbReference type="ChEBI" id="CHEBI:37565"/>
    </ligand>
</feature>
<evidence type="ECO:0000256" key="4">
    <source>
        <dbReference type="ARBA" id="ARBA00022958"/>
    </source>
</evidence>
<feature type="binding site" evidence="6">
    <location>
        <position position="235"/>
    </location>
    <ligand>
        <name>Mg(2+)</name>
        <dbReference type="ChEBI" id="CHEBI:18420"/>
    </ligand>
</feature>
<dbReference type="InterPro" id="IPR031168">
    <property type="entry name" value="G_TrmE"/>
</dbReference>
<evidence type="ECO:0000313" key="9">
    <source>
        <dbReference type="EMBL" id="AIA56518.1"/>
    </source>
</evidence>
<dbReference type="CDD" id="cd04164">
    <property type="entry name" value="trmE"/>
    <property type="match status" value="1"/>
</dbReference>
<dbReference type="eggNOG" id="COG0486">
    <property type="taxonomic scope" value="Bacteria"/>
</dbReference>
<feature type="binding site" evidence="6">
    <location>
        <position position="27"/>
    </location>
    <ligand>
        <name>(6S)-5-formyl-5,6,7,8-tetrahydrofolate</name>
        <dbReference type="ChEBI" id="CHEBI:57457"/>
    </ligand>
</feature>
<keyword evidence="6" id="KW-0479">Metal-binding</keyword>
<feature type="binding site" evidence="6">
    <location>
        <position position="86"/>
    </location>
    <ligand>
        <name>(6S)-5-formyl-5,6,7,8-tetrahydrofolate</name>
        <dbReference type="ChEBI" id="CHEBI:57457"/>
    </ligand>
</feature>
<keyword evidence="4 6" id="KW-0630">Potassium</keyword>
<dbReference type="SUPFAM" id="SSF52540">
    <property type="entry name" value="P-loop containing nucleoside triphosphate hydrolases"/>
    <property type="match status" value="1"/>
</dbReference>
<feature type="binding site" evidence="6">
    <location>
        <begin position="356"/>
        <end position="358"/>
    </location>
    <ligand>
        <name>GTP</name>
        <dbReference type="ChEBI" id="CHEBI:37565"/>
    </ligand>
</feature>
<comment type="subcellular location">
    <subcellularLocation>
        <location evidence="6">Cytoplasm</location>
    </subcellularLocation>
</comment>
<dbReference type="NCBIfam" id="TIGR00450">
    <property type="entry name" value="mnmE_trmE_thdF"/>
    <property type="match status" value="1"/>
</dbReference>
<evidence type="ECO:0000256" key="5">
    <source>
        <dbReference type="ARBA" id="ARBA00023134"/>
    </source>
</evidence>
<proteinExistence type="inferred from homology"/>
<dbReference type="GO" id="GO:0005525">
    <property type="term" value="F:GTP binding"/>
    <property type="evidence" value="ECO:0007669"/>
    <property type="project" value="UniProtKB-UniRule"/>
</dbReference>
<evidence type="ECO:0000256" key="2">
    <source>
        <dbReference type="ARBA" id="ARBA00022694"/>
    </source>
</evidence>
<dbReference type="AlphaFoldDB" id="A0A059ZYI2"/>
<feature type="binding site" evidence="6">
    <location>
        <position position="231"/>
    </location>
    <ligand>
        <name>K(+)</name>
        <dbReference type="ChEBI" id="CHEBI:29103"/>
    </ligand>
</feature>
<comment type="similarity">
    <text evidence="1 6 7">Belongs to the TRAFAC class TrmE-Era-EngA-EngB-Septin-like GTPase superfamily. TrmE GTPase family.</text>
</comment>
<dbReference type="GeneID" id="92932735"/>
<keyword evidence="6" id="KW-0963">Cytoplasm</keyword>
<keyword evidence="6" id="KW-0460">Magnesium</keyword>
<dbReference type="GO" id="GO:0002098">
    <property type="term" value="P:tRNA wobble uridine modification"/>
    <property type="evidence" value="ECO:0007669"/>
    <property type="project" value="TreeGrafter"/>
</dbReference>
<dbReference type="PANTHER" id="PTHR42714:SF2">
    <property type="entry name" value="TRNA MODIFICATION GTPASE GTPBP3, MITOCHONDRIAL"/>
    <property type="match status" value="1"/>
</dbReference>
<dbReference type="NCBIfam" id="NF003661">
    <property type="entry name" value="PRK05291.1-3"/>
    <property type="match status" value="1"/>
</dbReference>
<accession>A0A059ZYI2</accession>
<feature type="binding site" evidence="6">
    <location>
        <position position="252"/>
    </location>
    <ligand>
        <name>K(+)</name>
        <dbReference type="ChEBI" id="CHEBI:29103"/>
    </ligand>
</feature>
<dbReference type="InterPro" id="IPR027417">
    <property type="entry name" value="P-loop_NTPase"/>
</dbReference>
<dbReference type="InterPro" id="IPR004520">
    <property type="entry name" value="GTPase_MnmE"/>
</dbReference>
<dbReference type="GO" id="GO:0003924">
    <property type="term" value="F:GTPase activity"/>
    <property type="evidence" value="ECO:0007669"/>
    <property type="project" value="UniProtKB-UniRule"/>
</dbReference>
<protein>
    <recommendedName>
        <fullName evidence="6">tRNA modification GTPase MnmE</fullName>
        <ecNumber evidence="6">3.6.-.-</ecNumber>
    </recommendedName>
</protein>
<evidence type="ECO:0000256" key="3">
    <source>
        <dbReference type="ARBA" id="ARBA00022741"/>
    </source>
</evidence>